<evidence type="ECO:0000313" key="9">
    <source>
        <dbReference type="Proteomes" id="UP001201397"/>
    </source>
</evidence>
<keyword evidence="6" id="KW-0732">Signal</keyword>
<comment type="caution">
    <text evidence="8">The sequence shown here is derived from an EMBL/GenBank/DDBJ whole genome shotgun (WGS) entry which is preliminary data.</text>
</comment>
<evidence type="ECO:0000259" key="7">
    <source>
        <dbReference type="PROSITE" id="PS51123"/>
    </source>
</evidence>
<gene>
    <name evidence="8" type="ORF">L4H06_06095</name>
</gene>
<keyword evidence="3" id="KW-0998">Cell outer membrane</keyword>
<dbReference type="GO" id="GO:0009279">
    <property type="term" value="C:cell outer membrane"/>
    <property type="evidence" value="ECO:0007669"/>
    <property type="project" value="UniProtKB-SubCell"/>
</dbReference>
<dbReference type="InterPro" id="IPR006665">
    <property type="entry name" value="OmpA-like"/>
</dbReference>
<evidence type="ECO:0000256" key="2">
    <source>
        <dbReference type="ARBA" id="ARBA00023136"/>
    </source>
</evidence>
<dbReference type="InterPro" id="IPR006664">
    <property type="entry name" value="OMP_bac"/>
</dbReference>
<dbReference type="PROSITE" id="PS51123">
    <property type="entry name" value="OMPA_2"/>
    <property type="match status" value="1"/>
</dbReference>
<dbReference type="EMBL" id="JAKKDL010000005">
    <property type="protein sequence ID" value="MCF7529791.1"/>
    <property type="molecule type" value="Genomic_DNA"/>
</dbReference>
<dbReference type="PROSITE" id="PS01068">
    <property type="entry name" value="OMPA_1"/>
    <property type="match status" value="1"/>
</dbReference>
<dbReference type="AlphaFoldDB" id="A0AAW5AMW0"/>
<protein>
    <submittedName>
        <fullName evidence="8">DUF561 domain-containing protein</fullName>
    </submittedName>
</protein>
<dbReference type="PRINTS" id="PR01021">
    <property type="entry name" value="OMPADOMAIN"/>
</dbReference>
<evidence type="ECO:0000256" key="3">
    <source>
        <dbReference type="ARBA" id="ARBA00023237"/>
    </source>
</evidence>
<reference evidence="8" key="1">
    <citation type="submission" date="2022-01" db="EMBL/GenBank/DDBJ databases">
        <title>Neisseria sp. ZJ104.</title>
        <authorList>
            <person name="Yang C."/>
        </authorList>
    </citation>
    <scope>NUCLEOTIDE SEQUENCE</scope>
    <source>
        <strain evidence="8">ZJ104</strain>
    </source>
</reference>
<proteinExistence type="predicted"/>
<evidence type="ECO:0000256" key="5">
    <source>
        <dbReference type="SAM" id="MobiDB-lite"/>
    </source>
</evidence>
<organism evidence="8 9">
    <name type="scientific">Neisseria lisongii</name>
    <dbReference type="NCBI Taxonomy" id="2912188"/>
    <lineage>
        <taxon>Bacteria</taxon>
        <taxon>Pseudomonadati</taxon>
        <taxon>Pseudomonadota</taxon>
        <taxon>Betaproteobacteria</taxon>
        <taxon>Neisseriales</taxon>
        <taxon>Neisseriaceae</taxon>
        <taxon>Neisseria</taxon>
    </lineage>
</organism>
<dbReference type="PANTHER" id="PTHR30329">
    <property type="entry name" value="STATOR ELEMENT OF FLAGELLAR MOTOR COMPLEX"/>
    <property type="match status" value="1"/>
</dbReference>
<dbReference type="Gene3D" id="3.30.1330.60">
    <property type="entry name" value="OmpA-like domain"/>
    <property type="match status" value="1"/>
</dbReference>
<dbReference type="CDD" id="cd07185">
    <property type="entry name" value="OmpA_C-like"/>
    <property type="match status" value="1"/>
</dbReference>
<feature type="domain" description="OmpA-like" evidence="7">
    <location>
        <begin position="79"/>
        <end position="216"/>
    </location>
</feature>
<accession>A0AAW5AMW0</accession>
<feature type="signal peptide" evidence="6">
    <location>
        <begin position="1"/>
        <end position="22"/>
    </location>
</feature>
<dbReference type="InterPro" id="IPR036737">
    <property type="entry name" value="OmpA-like_sf"/>
</dbReference>
<dbReference type="Proteomes" id="UP001201397">
    <property type="component" value="Unassembled WGS sequence"/>
</dbReference>
<feature type="chain" id="PRO_5043531838" evidence="6">
    <location>
        <begin position="23"/>
        <end position="253"/>
    </location>
</feature>
<evidence type="ECO:0000256" key="6">
    <source>
        <dbReference type="SAM" id="SignalP"/>
    </source>
</evidence>
<keyword evidence="2 4" id="KW-0472">Membrane</keyword>
<evidence type="ECO:0000256" key="4">
    <source>
        <dbReference type="PROSITE-ProRule" id="PRU00473"/>
    </source>
</evidence>
<evidence type="ECO:0000313" key="8">
    <source>
        <dbReference type="EMBL" id="MCF7529791.1"/>
    </source>
</evidence>
<sequence length="253" mass="27376">MTKQLKLSALFVALVASGTAMASEAHTKHGYTVSSKSQEVVRNNYGECWKNAYFDKASQGRIECGDREAVAAVEQAPEYVDETVSLSSKTLFGFDKDALRVEAQENLNALAQRLNDVKVQTVRVEGHTDFMGSDEYNQALSERRANVVANYLVAQGVPSSKISAVGLGESQARMTAACEAEVAQLGKKVSKAKKRAALIACIEPDRRVDVKIRSVVTRQVAPGQSVEGQGERPAVDEGWIPSPYNGVHGYAKP</sequence>
<dbReference type="Pfam" id="PF00691">
    <property type="entry name" value="OmpA"/>
    <property type="match status" value="1"/>
</dbReference>
<dbReference type="PANTHER" id="PTHR30329:SF21">
    <property type="entry name" value="LIPOPROTEIN YIAD-RELATED"/>
    <property type="match status" value="1"/>
</dbReference>
<evidence type="ECO:0000256" key="1">
    <source>
        <dbReference type="ARBA" id="ARBA00004442"/>
    </source>
</evidence>
<feature type="region of interest" description="Disordered" evidence="5">
    <location>
        <begin position="222"/>
        <end position="253"/>
    </location>
</feature>
<comment type="subcellular location">
    <subcellularLocation>
        <location evidence="1">Cell outer membrane</location>
    </subcellularLocation>
</comment>
<name>A0AAW5AMW0_9NEIS</name>
<dbReference type="RefSeq" id="WP_237092777.1">
    <property type="nucleotide sequence ID" value="NZ_JAKKDL010000005.1"/>
</dbReference>
<dbReference type="InterPro" id="IPR050330">
    <property type="entry name" value="Bact_OuterMem_StrucFunc"/>
</dbReference>
<dbReference type="InterPro" id="IPR006690">
    <property type="entry name" value="OMPA-like_CS"/>
</dbReference>
<dbReference type="SUPFAM" id="SSF103088">
    <property type="entry name" value="OmpA-like"/>
    <property type="match status" value="1"/>
</dbReference>